<feature type="transmembrane region" description="Helical" evidence="1">
    <location>
        <begin position="16"/>
        <end position="37"/>
    </location>
</feature>
<organism evidence="2 3">
    <name type="scientific">Bifidobacterium scardovii</name>
    <dbReference type="NCBI Taxonomy" id="158787"/>
    <lineage>
        <taxon>Bacteria</taxon>
        <taxon>Bacillati</taxon>
        <taxon>Actinomycetota</taxon>
        <taxon>Actinomycetes</taxon>
        <taxon>Bifidobacteriales</taxon>
        <taxon>Bifidobacteriaceae</taxon>
        <taxon>Bifidobacterium</taxon>
    </lineage>
</organism>
<protein>
    <recommendedName>
        <fullName evidence="4">DUF4235 domain-containing protein</fullName>
    </recommendedName>
</protein>
<evidence type="ECO:0000313" key="3">
    <source>
        <dbReference type="Proteomes" id="UP000029033"/>
    </source>
</evidence>
<dbReference type="AlphaFoldDB" id="A0A087D3N9"/>
<keyword evidence="1" id="KW-0472">Membrane</keyword>
<keyword evidence="3" id="KW-1185">Reference proteome</keyword>
<dbReference type="EMBL" id="JGZO01000034">
    <property type="protein sequence ID" value="KFI90139.1"/>
    <property type="molecule type" value="Genomic_DNA"/>
</dbReference>
<proteinExistence type="predicted"/>
<evidence type="ECO:0000313" key="2">
    <source>
        <dbReference type="EMBL" id="KFI90139.1"/>
    </source>
</evidence>
<name>A0A087D3N9_9BIFI</name>
<evidence type="ECO:0000256" key="1">
    <source>
        <dbReference type="SAM" id="Phobius"/>
    </source>
</evidence>
<keyword evidence="1" id="KW-1133">Transmembrane helix</keyword>
<dbReference type="Proteomes" id="UP000029033">
    <property type="component" value="Unassembled WGS sequence"/>
</dbReference>
<comment type="caution">
    <text evidence="2">The sequence shown here is derived from an EMBL/GenBank/DDBJ whole genome shotgun (WGS) entry which is preliminary data.</text>
</comment>
<gene>
    <name evidence="2" type="ORF">BSCA_0478</name>
</gene>
<evidence type="ECO:0008006" key="4">
    <source>
        <dbReference type="Google" id="ProtNLM"/>
    </source>
</evidence>
<accession>A0A087D3N9</accession>
<reference evidence="2 3" key="1">
    <citation type="submission" date="2014-03" db="EMBL/GenBank/DDBJ databases">
        <title>Genomics of Bifidobacteria.</title>
        <authorList>
            <person name="Ventura M."/>
            <person name="Milani C."/>
            <person name="Lugli G.A."/>
        </authorList>
    </citation>
    <scope>NUCLEOTIDE SEQUENCE [LARGE SCALE GENOMIC DNA]</scope>
    <source>
        <strain evidence="2 3">LMG 21589</strain>
    </source>
</reference>
<dbReference type="InterPro" id="IPR025329">
    <property type="entry name" value="DUF4235"/>
</dbReference>
<keyword evidence="1" id="KW-0812">Transmembrane</keyword>
<feature type="transmembrane region" description="Helical" evidence="1">
    <location>
        <begin position="57"/>
        <end position="76"/>
    </location>
</feature>
<dbReference type="STRING" id="158787.BSCA_0478"/>
<sequence length="94" mass="10256">MRNERLNDPDSMGDKLLKFALPSIAGFVAGKVFQLLWNKGTGAKLSEEDEAQQGLLMSVLFAALSAAFTASVSMLSDRGSKAFVARRHRKRAAR</sequence>
<dbReference type="eggNOG" id="ENOG5031Y80">
    <property type="taxonomic scope" value="Bacteria"/>
</dbReference>
<dbReference type="Pfam" id="PF14019">
    <property type="entry name" value="DUF4235"/>
    <property type="match status" value="1"/>
</dbReference>